<evidence type="ECO:0000313" key="2">
    <source>
        <dbReference type="EMBL" id="KAF7833901.1"/>
    </source>
</evidence>
<dbReference type="EMBL" id="JAAIUW010000004">
    <property type="protein sequence ID" value="KAF7833901.1"/>
    <property type="molecule type" value="Genomic_DNA"/>
</dbReference>
<reference evidence="2" key="1">
    <citation type="submission" date="2020-09" db="EMBL/GenBank/DDBJ databases">
        <title>Genome-Enabled Discovery of Anthraquinone Biosynthesis in Senna tora.</title>
        <authorList>
            <person name="Kang S.-H."/>
            <person name="Pandey R.P."/>
            <person name="Lee C.-M."/>
            <person name="Sim J.-S."/>
            <person name="Jeong J.-T."/>
            <person name="Choi B.-S."/>
            <person name="Jung M."/>
            <person name="Ginzburg D."/>
            <person name="Zhao K."/>
            <person name="Won S.Y."/>
            <person name="Oh T.-J."/>
            <person name="Yu Y."/>
            <person name="Kim N.-H."/>
            <person name="Lee O.R."/>
            <person name="Lee T.-H."/>
            <person name="Bashyal P."/>
            <person name="Kim T.-S."/>
            <person name="Lee W.-H."/>
            <person name="Kawkins C."/>
            <person name="Kim C.-K."/>
            <person name="Kim J.S."/>
            <person name="Ahn B.O."/>
            <person name="Rhee S.Y."/>
            <person name="Sohng J.K."/>
        </authorList>
    </citation>
    <scope>NUCLEOTIDE SEQUENCE</scope>
    <source>
        <tissue evidence="2">Leaf</tissue>
    </source>
</reference>
<name>A0A834WWP9_9FABA</name>
<evidence type="ECO:0000313" key="3">
    <source>
        <dbReference type="Proteomes" id="UP000634136"/>
    </source>
</evidence>
<protein>
    <submittedName>
        <fullName evidence="2">Organic cation/carnitine transporter 4</fullName>
    </submittedName>
</protein>
<dbReference type="AlphaFoldDB" id="A0A834WWP9"/>
<sequence length="142" mass="15512">MTDHAAAEEQGLDHPNLIFLTTKQPPLCDGCAARAPDPLPRPGLKPTHAFRRGVANPRPLHAPPIGFAVGEYHDHGVEGLQSPRQARQDEVPQLPPPELTAISPEHVVDAELLLLTFSGDRLPRRRLKQRRPELRGSLSGSA</sequence>
<accession>A0A834WWP9</accession>
<proteinExistence type="predicted"/>
<dbReference type="Proteomes" id="UP000634136">
    <property type="component" value="Unassembled WGS sequence"/>
</dbReference>
<evidence type="ECO:0000256" key="1">
    <source>
        <dbReference type="SAM" id="MobiDB-lite"/>
    </source>
</evidence>
<comment type="caution">
    <text evidence="2">The sequence shown here is derived from an EMBL/GenBank/DDBJ whole genome shotgun (WGS) entry which is preliminary data.</text>
</comment>
<feature type="region of interest" description="Disordered" evidence="1">
    <location>
        <begin position="32"/>
        <end position="70"/>
    </location>
</feature>
<keyword evidence="3" id="KW-1185">Reference proteome</keyword>
<organism evidence="2 3">
    <name type="scientific">Senna tora</name>
    <dbReference type="NCBI Taxonomy" id="362788"/>
    <lineage>
        <taxon>Eukaryota</taxon>
        <taxon>Viridiplantae</taxon>
        <taxon>Streptophyta</taxon>
        <taxon>Embryophyta</taxon>
        <taxon>Tracheophyta</taxon>
        <taxon>Spermatophyta</taxon>
        <taxon>Magnoliopsida</taxon>
        <taxon>eudicotyledons</taxon>
        <taxon>Gunneridae</taxon>
        <taxon>Pentapetalae</taxon>
        <taxon>rosids</taxon>
        <taxon>fabids</taxon>
        <taxon>Fabales</taxon>
        <taxon>Fabaceae</taxon>
        <taxon>Caesalpinioideae</taxon>
        <taxon>Cassia clade</taxon>
        <taxon>Senna</taxon>
    </lineage>
</organism>
<gene>
    <name evidence="2" type="ORF">G2W53_008760</name>
</gene>